<sequence length="239" mass="28496">MLDRSRNLVHLMWLFKLVNFREADELNWGFAMLATLYWRCVERCNHRKLKLVVAFYYCNHKRGGTMGRVTWDYRISYEIYDFYYTNDRKRRYDFLPTREAIFVLELACILEYMSWFRIHGKTYLYGKRRGIGNRIRGGHGGTLYIQRLARQVYHQHPCFVFGAPSLMYYMPMPSIFPTITYRPFMFQALIESPLVMSSVYETQHSYTHLPFVIQTPPISLFYQGGSSSQPPIPRPEDAQ</sequence>
<accession>A0A9D3WD09</accession>
<proteinExistence type="predicted"/>
<reference evidence="1 2" key="1">
    <citation type="journal article" date="2021" name="Plant Biotechnol. J.">
        <title>Multi-omics assisted identification of the key and species-specific regulatory components of drought-tolerant mechanisms in Gossypium stocksii.</title>
        <authorList>
            <person name="Yu D."/>
            <person name="Ke L."/>
            <person name="Zhang D."/>
            <person name="Wu Y."/>
            <person name="Sun Y."/>
            <person name="Mei J."/>
            <person name="Sun J."/>
            <person name="Sun Y."/>
        </authorList>
    </citation>
    <scope>NUCLEOTIDE SEQUENCE [LARGE SCALE GENOMIC DNA]</scope>
    <source>
        <strain evidence="2">cv. E1</strain>
        <tissue evidence="1">Leaf</tissue>
    </source>
</reference>
<dbReference type="Proteomes" id="UP000828251">
    <property type="component" value="Unassembled WGS sequence"/>
</dbReference>
<protein>
    <recommendedName>
        <fullName evidence="3">Aminotransferase-like plant mobile domain-containing protein</fullName>
    </recommendedName>
</protein>
<keyword evidence="2" id="KW-1185">Reference proteome</keyword>
<name>A0A9D3WD09_9ROSI</name>
<evidence type="ECO:0000313" key="2">
    <source>
        <dbReference type="Proteomes" id="UP000828251"/>
    </source>
</evidence>
<gene>
    <name evidence="1" type="ORF">J1N35_004562</name>
</gene>
<comment type="caution">
    <text evidence="1">The sequence shown here is derived from an EMBL/GenBank/DDBJ whole genome shotgun (WGS) entry which is preliminary data.</text>
</comment>
<organism evidence="1 2">
    <name type="scientific">Gossypium stocksii</name>
    <dbReference type="NCBI Taxonomy" id="47602"/>
    <lineage>
        <taxon>Eukaryota</taxon>
        <taxon>Viridiplantae</taxon>
        <taxon>Streptophyta</taxon>
        <taxon>Embryophyta</taxon>
        <taxon>Tracheophyta</taxon>
        <taxon>Spermatophyta</taxon>
        <taxon>Magnoliopsida</taxon>
        <taxon>eudicotyledons</taxon>
        <taxon>Gunneridae</taxon>
        <taxon>Pentapetalae</taxon>
        <taxon>rosids</taxon>
        <taxon>malvids</taxon>
        <taxon>Malvales</taxon>
        <taxon>Malvaceae</taxon>
        <taxon>Malvoideae</taxon>
        <taxon>Gossypium</taxon>
    </lineage>
</organism>
<evidence type="ECO:0000313" key="1">
    <source>
        <dbReference type="EMBL" id="KAH1121402.1"/>
    </source>
</evidence>
<dbReference type="OrthoDB" id="958530at2759"/>
<evidence type="ECO:0008006" key="3">
    <source>
        <dbReference type="Google" id="ProtNLM"/>
    </source>
</evidence>
<dbReference type="AlphaFoldDB" id="A0A9D3WD09"/>
<dbReference type="EMBL" id="JAIQCV010000002">
    <property type="protein sequence ID" value="KAH1121402.1"/>
    <property type="molecule type" value="Genomic_DNA"/>
</dbReference>